<accession>A0AAE0HX11</accession>
<protein>
    <submittedName>
        <fullName evidence="2">Uncharacterized protein</fullName>
    </submittedName>
</protein>
<evidence type="ECO:0000313" key="2">
    <source>
        <dbReference type="EMBL" id="KAK3314425.1"/>
    </source>
</evidence>
<feature type="compositionally biased region" description="Acidic residues" evidence="1">
    <location>
        <begin position="301"/>
        <end position="310"/>
    </location>
</feature>
<dbReference type="InterPro" id="IPR022698">
    <property type="entry name" value="OrsD"/>
</dbReference>
<dbReference type="Pfam" id="PF12013">
    <property type="entry name" value="OrsD"/>
    <property type="match status" value="1"/>
</dbReference>
<reference evidence="2" key="1">
    <citation type="journal article" date="2023" name="Mol. Phylogenet. Evol.">
        <title>Genome-scale phylogeny and comparative genomics of the fungal order Sordariales.</title>
        <authorList>
            <person name="Hensen N."/>
            <person name="Bonometti L."/>
            <person name="Westerberg I."/>
            <person name="Brannstrom I.O."/>
            <person name="Guillou S."/>
            <person name="Cros-Aarteil S."/>
            <person name="Calhoun S."/>
            <person name="Haridas S."/>
            <person name="Kuo A."/>
            <person name="Mondo S."/>
            <person name="Pangilinan J."/>
            <person name="Riley R."/>
            <person name="LaButti K."/>
            <person name="Andreopoulos B."/>
            <person name="Lipzen A."/>
            <person name="Chen C."/>
            <person name="Yan M."/>
            <person name="Daum C."/>
            <person name="Ng V."/>
            <person name="Clum A."/>
            <person name="Steindorff A."/>
            <person name="Ohm R.A."/>
            <person name="Martin F."/>
            <person name="Silar P."/>
            <person name="Natvig D.O."/>
            <person name="Lalanne C."/>
            <person name="Gautier V."/>
            <person name="Ament-Velasquez S.L."/>
            <person name="Kruys A."/>
            <person name="Hutchinson M.I."/>
            <person name="Powell A.J."/>
            <person name="Barry K."/>
            <person name="Miller A.N."/>
            <person name="Grigoriev I.V."/>
            <person name="Debuchy R."/>
            <person name="Gladieux P."/>
            <person name="Hiltunen Thoren M."/>
            <person name="Johannesson H."/>
        </authorList>
    </citation>
    <scope>NUCLEOTIDE SEQUENCE</scope>
    <source>
        <strain evidence="2">CBS 118394</strain>
    </source>
</reference>
<feature type="region of interest" description="Disordered" evidence="1">
    <location>
        <begin position="285"/>
        <end position="310"/>
    </location>
</feature>
<name>A0AAE0HX11_9PEZI</name>
<reference evidence="2" key="2">
    <citation type="submission" date="2023-06" db="EMBL/GenBank/DDBJ databases">
        <authorList>
            <consortium name="Lawrence Berkeley National Laboratory"/>
            <person name="Haridas S."/>
            <person name="Hensen N."/>
            <person name="Bonometti L."/>
            <person name="Westerberg I."/>
            <person name="Brannstrom I.O."/>
            <person name="Guillou S."/>
            <person name="Cros-Aarteil S."/>
            <person name="Calhoun S."/>
            <person name="Kuo A."/>
            <person name="Mondo S."/>
            <person name="Pangilinan J."/>
            <person name="Riley R."/>
            <person name="Labutti K."/>
            <person name="Andreopoulos B."/>
            <person name="Lipzen A."/>
            <person name="Chen C."/>
            <person name="Yanf M."/>
            <person name="Daum C."/>
            <person name="Ng V."/>
            <person name="Clum A."/>
            <person name="Steindorff A."/>
            <person name="Ohm R."/>
            <person name="Martin F."/>
            <person name="Silar P."/>
            <person name="Natvig D."/>
            <person name="Lalanne C."/>
            <person name="Gautier V."/>
            <person name="Ament-Velasquez S.L."/>
            <person name="Kruys A."/>
            <person name="Hutchinson M.I."/>
            <person name="Powell A.J."/>
            <person name="Barry K."/>
            <person name="Miller A.N."/>
            <person name="Grigoriev I.V."/>
            <person name="Debuchy R."/>
            <person name="Gladieux P."/>
            <person name="Thoren M.H."/>
            <person name="Johannesson H."/>
        </authorList>
    </citation>
    <scope>NUCLEOTIDE SEQUENCE</scope>
    <source>
        <strain evidence="2">CBS 118394</strain>
    </source>
</reference>
<feature type="region of interest" description="Disordered" evidence="1">
    <location>
        <begin position="459"/>
        <end position="483"/>
    </location>
</feature>
<keyword evidence="3" id="KW-1185">Reference proteome</keyword>
<gene>
    <name evidence="2" type="ORF">B0H66DRAFT_643789</name>
</gene>
<organism evidence="2 3">
    <name type="scientific">Apodospora peruviana</name>
    <dbReference type="NCBI Taxonomy" id="516989"/>
    <lineage>
        <taxon>Eukaryota</taxon>
        <taxon>Fungi</taxon>
        <taxon>Dikarya</taxon>
        <taxon>Ascomycota</taxon>
        <taxon>Pezizomycotina</taxon>
        <taxon>Sordariomycetes</taxon>
        <taxon>Sordariomycetidae</taxon>
        <taxon>Sordariales</taxon>
        <taxon>Lasiosphaeriaceae</taxon>
        <taxon>Apodospora</taxon>
    </lineage>
</organism>
<proteinExistence type="predicted"/>
<evidence type="ECO:0000256" key="1">
    <source>
        <dbReference type="SAM" id="MobiDB-lite"/>
    </source>
</evidence>
<feature type="compositionally biased region" description="Gly residues" evidence="1">
    <location>
        <begin position="463"/>
        <end position="475"/>
    </location>
</feature>
<dbReference type="Proteomes" id="UP001283341">
    <property type="component" value="Unassembled WGS sequence"/>
</dbReference>
<dbReference type="AlphaFoldDB" id="A0AAE0HX11"/>
<comment type="caution">
    <text evidence="2">The sequence shown here is derived from an EMBL/GenBank/DDBJ whole genome shotgun (WGS) entry which is preliminary data.</text>
</comment>
<evidence type="ECO:0000313" key="3">
    <source>
        <dbReference type="Proteomes" id="UP001283341"/>
    </source>
</evidence>
<dbReference type="EMBL" id="JAUEDM010000007">
    <property type="protein sequence ID" value="KAK3314425.1"/>
    <property type="molecule type" value="Genomic_DNA"/>
</dbReference>
<sequence length="483" mass="53350">MRKKISIHIQNTTFSNKLVVHRGPKIKDRKLSFIQRTGSHINMHPFNDMFVPLGQYRVAICSLCHYAVLPGSIKTHVDTHHRYLPAQHRQQIAAHALELKRQGVLASSSDGIRFPTPEDTAVPGLPVWADGKKCMVPGPDGQACGHIRRTKRGIQVHCGDSHSWVNRRARGGKPGAVAAGGQDDVWVDGIHCQQFGKTGALQRLFEVTPAPSTSTVEGSVDQSQPNPAEQIMAQFGELAKAVKDKDQNAAAVIGEQSRFSANMWVRRTGWPRHLRGFDREWLAGMAQPQDMGKGKERNYGDDEEDDEGAASEEALARVLLAVDRVIWRAQRVSRVDIVGSAAINYISRREAGGESNEKPFHAEQKGQTMERYAESWKSVVAYVWRTFHLQPADAAEAAKTTGSMENRETDGGLEDEGDGNRKRGCKAQAGHGEWRRQNQRPAYHFTAHQAEVWVYYNGEPGEVPGGVHGRVPGGKPGRKPGPV</sequence>
<feature type="region of interest" description="Disordered" evidence="1">
    <location>
        <begin position="396"/>
        <end position="435"/>
    </location>
</feature>